<sequence>MFFLYNFPPFIFLTPSLSLHLFPGVSLSNEVYQSPSKILVKPDGFSTLNCSHKISNYDTILWYHRSVGDTALKLIGYSFYKDPKVEPSYQIYFNMSGDGRSEAFLHLFNLRLTEDSGEYFCAIETKRGCAECTCLVNQSHCDDVISSVYIYTCLLSVSVHTVSLAIVSNLGT</sequence>
<evidence type="ECO:0000313" key="3">
    <source>
        <dbReference type="Ensembl" id="ENSELUP00000089789.1"/>
    </source>
</evidence>
<keyword evidence="1" id="KW-0391">Immunity</keyword>
<dbReference type="PANTHER" id="PTHR23268">
    <property type="entry name" value="T-CELL RECEPTOR BETA CHAIN"/>
    <property type="match status" value="1"/>
</dbReference>
<dbReference type="InterPro" id="IPR036179">
    <property type="entry name" value="Ig-like_dom_sf"/>
</dbReference>
<dbReference type="GO" id="GO:0007166">
    <property type="term" value="P:cell surface receptor signaling pathway"/>
    <property type="evidence" value="ECO:0007669"/>
    <property type="project" value="TreeGrafter"/>
</dbReference>
<reference evidence="3 4" key="1">
    <citation type="submission" date="2020-02" db="EMBL/GenBank/DDBJ databases">
        <title>Esox lucius (northern pike) genome, fEsoLuc1, primary haplotype.</title>
        <authorList>
            <person name="Myers G."/>
            <person name="Karagic N."/>
            <person name="Meyer A."/>
            <person name="Pippel M."/>
            <person name="Reichard M."/>
            <person name="Winkler S."/>
            <person name="Tracey A."/>
            <person name="Sims Y."/>
            <person name="Howe K."/>
            <person name="Rhie A."/>
            <person name="Formenti G."/>
            <person name="Durbin R."/>
            <person name="Fedrigo O."/>
            <person name="Jarvis E.D."/>
        </authorList>
    </citation>
    <scope>NUCLEOTIDE SEQUENCE [LARGE SCALE GENOMIC DNA]</scope>
</reference>
<accession>A0AAY5KLL2</accession>
<dbReference type="Ensembl" id="ENSELUT00000101972.1">
    <property type="protein sequence ID" value="ENSELUP00000089789.1"/>
    <property type="gene ID" value="ENSELUG00000044757.1"/>
</dbReference>
<dbReference type="InterPro" id="IPR013783">
    <property type="entry name" value="Ig-like_fold"/>
</dbReference>
<dbReference type="InterPro" id="IPR050413">
    <property type="entry name" value="TCR_beta_variable"/>
</dbReference>
<reference evidence="3" key="3">
    <citation type="submission" date="2025-09" db="UniProtKB">
        <authorList>
            <consortium name="Ensembl"/>
        </authorList>
    </citation>
    <scope>IDENTIFICATION</scope>
</reference>
<dbReference type="GO" id="GO:0005886">
    <property type="term" value="C:plasma membrane"/>
    <property type="evidence" value="ECO:0007669"/>
    <property type="project" value="TreeGrafter"/>
</dbReference>
<name>A0AAY5KLL2_ESOLU</name>
<dbReference type="AlphaFoldDB" id="A0AAY5KLL2"/>
<keyword evidence="2" id="KW-0732">Signal</keyword>
<proteinExistence type="predicted"/>
<reference evidence="3" key="2">
    <citation type="submission" date="2025-08" db="UniProtKB">
        <authorList>
            <consortium name="Ensembl"/>
        </authorList>
    </citation>
    <scope>IDENTIFICATION</scope>
</reference>
<dbReference type="Proteomes" id="UP000265140">
    <property type="component" value="Chromosome 15"/>
</dbReference>
<evidence type="ECO:0000313" key="4">
    <source>
        <dbReference type="Proteomes" id="UP000265140"/>
    </source>
</evidence>
<dbReference type="SUPFAM" id="SSF48726">
    <property type="entry name" value="Immunoglobulin"/>
    <property type="match status" value="1"/>
</dbReference>
<dbReference type="Gene3D" id="2.60.40.10">
    <property type="entry name" value="Immunoglobulins"/>
    <property type="match status" value="1"/>
</dbReference>
<evidence type="ECO:0008006" key="5">
    <source>
        <dbReference type="Google" id="ProtNLM"/>
    </source>
</evidence>
<keyword evidence="4" id="KW-1185">Reference proteome</keyword>
<evidence type="ECO:0000256" key="2">
    <source>
        <dbReference type="SAM" id="SignalP"/>
    </source>
</evidence>
<dbReference type="GeneTree" id="ENSGT00940000166007"/>
<feature type="chain" id="PRO_5044331137" description="Ig-like domain-containing protein" evidence="2">
    <location>
        <begin position="19"/>
        <end position="172"/>
    </location>
</feature>
<dbReference type="PANTHER" id="PTHR23268:SF28">
    <property type="entry name" value="T CELL RECEPTOR BETA VARIABLE 19"/>
    <property type="match status" value="1"/>
</dbReference>
<feature type="signal peptide" evidence="2">
    <location>
        <begin position="1"/>
        <end position="18"/>
    </location>
</feature>
<dbReference type="GO" id="GO:0002376">
    <property type="term" value="P:immune system process"/>
    <property type="evidence" value="ECO:0007669"/>
    <property type="project" value="UniProtKB-KW"/>
</dbReference>
<organism evidence="3 4">
    <name type="scientific">Esox lucius</name>
    <name type="common">Northern pike</name>
    <dbReference type="NCBI Taxonomy" id="8010"/>
    <lineage>
        <taxon>Eukaryota</taxon>
        <taxon>Metazoa</taxon>
        <taxon>Chordata</taxon>
        <taxon>Craniata</taxon>
        <taxon>Vertebrata</taxon>
        <taxon>Euteleostomi</taxon>
        <taxon>Actinopterygii</taxon>
        <taxon>Neopterygii</taxon>
        <taxon>Teleostei</taxon>
        <taxon>Protacanthopterygii</taxon>
        <taxon>Esociformes</taxon>
        <taxon>Esocidae</taxon>
        <taxon>Esox</taxon>
    </lineage>
</organism>
<evidence type="ECO:0000256" key="1">
    <source>
        <dbReference type="ARBA" id="ARBA00022859"/>
    </source>
</evidence>
<protein>
    <recommendedName>
        <fullName evidence="5">Ig-like domain-containing protein</fullName>
    </recommendedName>
</protein>